<comment type="caution">
    <text evidence="2">The sequence shown here is derived from an EMBL/GenBank/DDBJ whole genome shotgun (WGS) entry which is preliminary data.</text>
</comment>
<evidence type="ECO:0000313" key="2">
    <source>
        <dbReference type="EMBL" id="KAA6354646.1"/>
    </source>
</evidence>
<protein>
    <submittedName>
        <fullName evidence="2">Uncharacterized protein</fullName>
    </submittedName>
</protein>
<reference evidence="2 3" key="1">
    <citation type="submission" date="2019-03" db="EMBL/GenBank/DDBJ databases">
        <title>Single cell metagenomics reveals metabolic interactions within the superorganism composed of flagellate Streblomastix strix and complex community of Bacteroidetes bacteria on its surface.</title>
        <authorList>
            <person name="Treitli S.C."/>
            <person name="Kolisko M."/>
            <person name="Husnik F."/>
            <person name="Keeling P."/>
            <person name="Hampl V."/>
        </authorList>
    </citation>
    <scope>NUCLEOTIDE SEQUENCE [LARGE SCALE GENOMIC DNA]</scope>
    <source>
        <strain evidence="2">ST1C</strain>
    </source>
</reference>
<feature type="compositionally biased region" description="Basic and acidic residues" evidence="1">
    <location>
        <begin position="9"/>
        <end position="24"/>
    </location>
</feature>
<feature type="non-terminal residue" evidence="2">
    <location>
        <position position="118"/>
    </location>
</feature>
<dbReference type="Proteomes" id="UP000324800">
    <property type="component" value="Unassembled WGS sequence"/>
</dbReference>
<gene>
    <name evidence="2" type="ORF">EZS28_049827</name>
</gene>
<feature type="region of interest" description="Disordered" evidence="1">
    <location>
        <begin position="1"/>
        <end position="82"/>
    </location>
</feature>
<dbReference type="NCBIfam" id="NF041763">
    <property type="entry name" value="sort_motif_CFI"/>
    <property type="match status" value="1"/>
</dbReference>
<proteinExistence type="predicted"/>
<feature type="compositionally biased region" description="Acidic residues" evidence="1">
    <location>
        <begin position="56"/>
        <end position="82"/>
    </location>
</feature>
<organism evidence="2 3">
    <name type="scientific">Streblomastix strix</name>
    <dbReference type="NCBI Taxonomy" id="222440"/>
    <lineage>
        <taxon>Eukaryota</taxon>
        <taxon>Metamonada</taxon>
        <taxon>Preaxostyla</taxon>
        <taxon>Oxymonadida</taxon>
        <taxon>Streblomastigidae</taxon>
        <taxon>Streblomastix</taxon>
    </lineage>
</organism>
<sequence length="118" mass="13693">METQQQSKIDMDNKTSNIKQKEYTGGKLIEIDDENNRREFSQSSKELSTNDYCIADSDDKEDEEDDDDEDDDDDEEEDDEDEECFIKSALDQLRILFGTIDSVDTSYEQLPVIIIFIS</sequence>
<dbReference type="EMBL" id="SNRW01035944">
    <property type="protein sequence ID" value="KAA6354646.1"/>
    <property type="molecule type" value="Genomic_DNA"/>
</dbReference>
<accession>A0A5J4T878</accession>
<evidence type="ECO:0000313" key="3">
    <source>
        <dbReference type="Proteomes" id="UP000324800"/>
    </source>
</evidence>
<evidence type="ECO:0000256" key="1">
    <source>
        <dbReference type="SAM" id="MobiDB-lite"/>
    </source>
</evidence>
<dbReference type="AlphaFoldDB" id="A0A5J4T878"/>
<feature type="compositionally biased region" description="Polar residues" evidence="1">
    <location>
        <begin position="41"/>
        <end position="51"/>
    </location>
</feature>
<name>A0A5J4T878_9EUKA</name>